<evidence type="ECO:0000313" key="4">
    <source>
        <dbReference type="EMBL" id="MFD2613631.1"/>
    </source>
</evidence>
<evidence type="ECO:0000256" key="1">
    <source>
        <dbReference type="SAM" id="MobiDB-lite"/>
    </source>
</evidence>
<dbReference type="RefSeq" id="WP_377603659.1">
    <property type="nucleotide sequence ID" value="NZ_JBHUME010000008.1"/>
</dbReference>
<protein>
    <submittedName>
        <fullName evidence="4">D-alanyl-D-alanine carboxypeptidase family protein</fullName>
    </submittedName>
</protein>
<proteinExistence type="predicted"/>
<organism evidence="4 5">
    <name type="scientific">Paenibacillus gansuensis</name>
    <dbReference type="NCBI Taxonomy" id="306542"/>
    <lineage>
        <taxon>Bacteria</taxon>
        <taxon>Bacillati</taxon>
        <taxon>Bacillota</taxon>
        <taxon>Bacilli</taxon>
        <taxon>Bacillales</taxon>
        <taxon>Paenibacillaceae</taxon>
        <taxon>Paenibacillus</taxon>
    </lineage>
</organism>
<feature type="domain" description="D-alanyl-D-alanine carboxypeptidase-like core" evidence="3">
    <location>
        <begin position="155"/>
        <end position="284"/>
    </location>
</feature>
<keyword evidence="2" id="KW-0732">Signal</keyword>
<feature type="compositionally biased region" description="Polar residues" evidence="1">
    <location>
        <begin position="38"/>
        <end position="82"/>
    </location>
</feature>
<keyword evidence="4" id="KW-0378">Hydrolase</keyword>
<dbReference type="InterPro" id="IPR009045">
    <property type="entry name" value="Zn_M74/Hedgehog-like"/>
</dbReference>
<evidence type="ECO:0000259" key="3">
    <source>
        <dbReference type="Pfam" id="PF02557"/>
    </source>
</evidence>
<name>A0ABW5PE49_9BACL</name>
<reference evidence="5" key="1">
    <citation type="journal article" date="2019" name="Int. J. Syst. Evol. Microbiol.">
        <title>The Global Catalogue of Microorganisms (GCM) 10K type strain sequencing project: providing services to taxonomists for standard genome sequencing and annotation.</title>
        <authorList>
            <consortium name="The Broad Institute Genomics Platform"/>
            <consortium name="The Broad Institute Genome Sequencing Center for Infectious Disease"/>
            <person name="Wu L."/>
            <person name="Ma J."/>
        </authorList>
    </citation>
    <scope>NUCLEOTIDE SEQUENCE [LARGE SCALE GENOMIC DNA]</scope>
    <source>
        <strain evidence="5">KCTC 3950</strain>
    </source>
</reference>
<evidence type="ECO:0000313" key="5">
    <source>
        <dbReference type="Proteomes" id="UP001597541"/>
    </source>
</evidence>
<comment type="caution">
    <text evidence="4">The sequence shown here is derived from an EMBL/GenBank/DDBJ whole genome shotgun (WGS) entry which is preliminary data.</text>
</comment>
<feature type="chain" id="PRO_5045537223" evidence="2">
    <location>
        <begin position="22"/>
        <end position="312"/>
    </location>
</feature>
<feature type="signal peptide" evidence="2">
    <location>
        <begin position="1"/>
        <end position="21"/>
    </location>
</feature>
<dbReference type="SUPFAM" id="SSF55166">
    <property type="entry name" value="Hedgehog/DD-peptidase"/>
    <property type="match status" value="1"/>
</dbReference>
<dbReference type="PANTHER" id="PTHR34385">
    <property type="entry name" value="D-ALANYL-D-ALANINE CARBOXYPEPTIDASE"/>
    <property type="match status" value="1"/>
</dbReference>
<dbReference type="Pfam" id="PF02557">
    <property type="entry name" value="VanY"/>
    <property type="match status" value="1"/>
</dbReference>
<dbReference type="GO" id="GO:0004180">
    <property type="term" value="F:carboxypeptidase activity"/>
    <property type="evidence" value="ECO:0007669"/>
    <property type="project" value="UniProtKB-KW"/>
</dbReference>
<dbReference type="PANTHER" id="PTHR34385:SF1">
    <property type="entry name" value="PEPTIDOGLYCAN L-ALANYL-D-GLUTAMATE ENDOPEPTIDASE CWLK"/>
    <property type="match status" value="1"/>
</dbReference>
<feature type="region of interest" description="Disordered" evidence="1">
    <location>
        <begin position="31"/>
        <end position="94"/>
    </location>
</feature>
<dbReference type="CDD" id="cd14852">
    <property type="entry name" value="LD-carboxypeptidase"/>
    <property type="match status" value="1"/>
</dbReference>
<keyword evidence="4" id="KW-0645">Protease</keyword>
<dbReference type="InterPro" id="IPR058193">
    <property type="entry name" value="VanY/YodJ_core_dom"/>
</dbReference>
<keyword evidence="5" id="KW-1185">Reference proteome</keyword>
<accession>A0ABW5PE49</accession>
<keyword evidence="4" id="KW-0121">Carboxypeptidase</keyword>
<dbReference type="Gene3D" id="3.30.1380.10">
    <property type="match status" value="1"/>
</dbReference>
<dbReference type="PROSITE" id="PS51257">
    <property type="entry name" value="PROKAR_LIPOPROTEIN"/>
    <property type="match status" value="1"/>
</dbReference>
<feature type="compositionally biased region" description="Polar residues" evidence="1">
    <location>
        <begin position="209"/>
        <end position="220"/>
    </location>
</feature>
<dbReference type="Proteomes" id="UP001597541">
    <property type="component" value="Unassembled WGS sequence"/>
</dbReference>
<feature type="region of interest" description="Disordered" evidence="1">
    <location>
        <begin position="196"/>
        <end position="221"/>
    </location>
</feature>
<sequence length="312" mass="32505">MYSNKMAAAVLTLTLAAGVLAGCGKDTAAPAAGTPAGNSTSGTVETPAPDTSGNSPSSNDTGNGSTNEKPAGDQPNSGTANGQADVIPVSSSSASGLKGLRETIKVNGDGLPVVTNASSITVVVNKKRNLPATYKPADLVTPKVPFSFSGDSPKKLMRKEAAKALEQLFAAADKANIELKAVSGYRSYATQKSIFDRNAQQKGAEEANRTSAHPGQSEHQTGLAMDISSASVNYALEPTLGNTKEGKWLIKNAPKYGFIIRYMKGKESITGYSYEPWHVRYVGKPLAQDIADSGLTFEEYVNEAVPVSGSAK</sequence>
<dbReference type="InterPro" id="IPR052179">
    <property type="entry name" value="DD-CPase-like"/>
</dbReference>
<dbReference type="EMBL" id="JBHUME010000008">
    <property type="protein sequence ID" value="MFD2613631.1"/>
    <property type="molecule type" value="Genomic_DNA"/>
</dbReference>
<gene>
    <name evidence="4" type="ORF">ACFSUF_14465</name>
</gene>
<evidence type="ECO:0000256" key="2">
    <source>
        <dbReference type="SAM" id="SignalP"/>
    </source>
</evidence>
<dbReference type="InterPro" id="IPR003709">
    <property type="entry name" value="VanY-like_core_dom"/>
</dbReference>